<protein>
    <submittedName>
        <fullName evidence="2">CDP-alcohol phosphatidyltransferase family protein</fullName>
    </submittedName>
</protein>
<evidence type="ECO:0000313" key="2">
    <source>
        <dbReference type="EMBL" id="MDS1269516.1"/>
    </source>
</evidence>
<feature type="transmembrane region" description="Helical" evidence="1">
    <location>
        <begin position="166"/>
        <end position="184"/>
    </location>
</feature>
<organism evidence="2 3">
    <name type="scientific">Lipingzhangella rawalii</name>
    <dbReference type="NCBI Taxonomy" id="2055835"/>
    <lineage>
        <taxon>Bacteria</taxon>
        <taxon>Bacillati</taxon>
        <taxon>Actinomycetota</taxon>
        <taxon>Actinomycetes</taxon>
        <taxon>Streptosporangiales</taxon>
        <taxon>Nocardiopsidaceae</taxon>
        <taxon>Lipingzhangella</taxon>
    </lineage>
</organism>
<dbReference type="Proteomes" id="UP001250214">
    <property type="component" value="Unassembled WGS sequence"/>
</dbReference>
<sequence>MHTTLYALKPWYGRRLAGIRRVLVAWRVSPHAVTAACVGCGAVAGAALATLRPGLWLACVVTVALAARLAAANLDGAIARERGRTSRAGSVLNELGDRLAELATLAGCLVLAPGTLVVVAAGASLLPSWVSLAGAAAGAPRLQGGPAGKTERCVLLVGFAASGSPWWLVALATGALLTAIVRLVRLCRRDRATPQLDATVRSGPPVSPEVAA</sequence>
<gene>
    <name evidence="2" type="ORF">RIF23_04300</name>
</gene>
<dbReference type="Gene3D" id="1.20.120.1760">
    <property type="match status" value="1"/>
</dbReference>
<feature type="transmembrane region" description="Helical" evidence="1">
    <location>
        <begin position="55"/>
        <end position="78"/>
    </location>
</feature>
<evidence type="ECO:0000313" key="3">
    <source>
        <dbReference type="Proteomes" id="UP001250214"/>
    </source>
</evidence>
<keyword evidence="1" id="KW-0812">Transmembrane</keyword>
<dbReference type="EMBL" id="JAVLVT010000001">
    <property type="protein sequence ID" value="MDS1269516.1"/>
    <property type="molecule type" value="Genomic_DNA"/>
</dbReference>
<proteinExistence type="predicted"/>
<keyword evidence="1" id="KW-0472">Membrane</keyword>
<feature type="transmembrane region" description="Helical" evidence="1">
    <location>
        <begin position="99"/>
        <end position="123"/>
    </location>
</feature>
<accession>A0ABU2H2J2</accession>
<dbReference type="InterPro" id="IPR043130">
    <property type="entry name" value="CDP-OH_PTrfase_TM_dom"/>
</dbReference>
<reference evidence="3" key="1">
    <citation type="submission" date="2023-07" db="EMBL/GenBank/DDBJ databases">
        <title>Novel species in the genus Lipingzhangella isolated from Sambhar Salt Lake.</title>
        <authorList>
            <person name="Jiya N."/>
            <person name="Kajale S."/>
            <person name="Sharma A."/>
        </authorList>
    </citation>
    <scope>NUCLEOTIDE SEQUENCE [LARGE SCALE GENOMIC DNA]</scope>
    <source>
        <strain evidence="3">LS1_29</strain>
    </source>
</reference>
<keyword evidence="1" id="KW-1133">Transmembrane helix</keyword>
<name>A0ABU2H2J2_9ACTN</name>
<comment type="caution">
    <text evidence="2">The sequence shown here is derived from an EMBL/GenBank/DDBJ whole genome shotgun (WGS) entry which is preliminary data.</text>
</comment>
<keyword evidence="3" id="KW-1185">Reference proteome</keyword>
<feature type="transmembrane region" description="Helical" evidence="1">
    <location>
        <begin position="24"/>
        <end position="49"/>
    </location>
</feature>
<evidence type="ECO:0000256" key="1">
    <source>
        <dbReference type="SAM" id="Phobius"/>
    </source>
</evidence>
<dbReference type="RefSeq" id="WP_310910980.1">
    <property type="nucleotide sequence ID" value="NZ_JAVLVT010000001.1"/>
</dbReference>